<dbReference type="EMBL" id="CP089983">
    <property type="protein sequence ID" value="WXB00597.1"/>
    <property type="molecule type" value="Genomic_DNA"/>
</dbReference>
<sequence length="243" mass="25414">MRKRIVMATLSFAAGCCIAAGCGLDEAGFFMAPDGSTAEPLADTGTTNPIADSGGDAREDASSSRDAGSCAACPPQTVCVANACDATRRVFLSSTQSNAALGGPNGADTTCQNLADAMKLGGIWRAWLSDQANSPAVRFTRATVPYRLLDGTLIANNWNDLTDGALDHGIDRDEKGIFVNEAEVWTGTTVSGAASGDHCSGFTTASRVGDPATVGLTSLLANWTSRYTQYCDRTNVRIYCFEQ</sequence>
<feature type="signal peptide" evidence="2">
    <location>
        <begin position="1"/>
        <end position="19"/>
    </location>
</feature>
<evidence type="ECO:0000256" key="1">
    <source>
        <dbReference type="SAM" id="MobiDB-lite"/>
    </source>
</evidence>
<organism evidence="3 4">
    <name type="scientific">Pendulispora rubella</name>
    <dbReference type="NCBI Taxonomy" id="2741070"/>
    <lineage>
        <taxon>Bacteria</taxon>
        <taxon>Pseudomonadati</taxon>
        <taxon>Myxococcota</taxon>
        <taxon>Myxococcia</taxon>
        <taxon>Myxococcales</taxon>
        <taxon>Sorangiineae</taxon>
        <taxon>Pendulisporaceae</taxon>
        <taxon>Pendulispora</taxon>
    </lineage>
</organism>
<dbReference type="Proteomes" id="UP001374803">
    <property type="component" value="Chromosome"/>
</dbReference>
<dbReference type="InterPro" id="IPR016186">
    <property type="entry name" value="C-type_lectin-like/link_sf"/>
</dbReference>
<keyword evidence="2" id="KW-0732">Signal</keyword>
<proteinExistence type="predicted"/>
<reference evidence="3" key="1">
    <citation type="submission" date="2021-12" db="EMBL/GenBank/DDBJ databases">
        <title>Discovery of the Pendulisporaceae a myxobacterial family with distinct sporulation behavior and unique specialized metabolism.</title>
        <authorList>
            <person name="Garcia R."/>
            <person name="Popoff A."/>
            <person name="Bader C.D."/>
            <person name="Loehr J."/>
            <person name="Walesch S."/>
            <person name="Walt C."/>
            <person name="Boldt J."/>
            <person name="Bunk B."/>
            <person name="Haeckl F.J.F.P.J."/>
            <person name="Gunesch A.P."/>
            <person name="Birkelbach J."/>
            <person name="Nuebel U."/>
            <person name="Pietschmann T."/>
            <person name="Bach T."/>
            <person name="Mueller R."/>
        </authorList>
    </citation>
    <scope>NUCLEOTIDE SEQUENCE</scope>
    <source>
        <strain evidence="3">MSr11367</strain>
    </source>
</reference>
<dbReference type="Gene3D" id="3.10.100.10">
    <property type="entry name" value="Mannose-Binding Protein A, subunit A"/>
    <property type="match status" value="1"/>
</dbReference>
<protein>
    <submittedName>
        <fullName evidence="3">DUF1554 domain-containing protein</fullName>
    </submittedName>
</protein>
<keyword evidence="4" id="KW-1185">Reference proteome</keyword>
<evidence type="ECO:0000313" key="4">
    <source>
        <dbReference type="Proteomes" id="UP001374803"/>
    </source>
</evidence>
<feature type="region of interest" description="Disordered" evidence="1">
    <location>
        <begin position="40"/>
        <end position="66"/>
    </location>
</feature>
<dbReference type="SUPFAM" id="SSF56436">
    <property type="entry name" value="C-type lectin-like"/>
    <property type="match status" value="1"/>
</dbReference>
<accession>A0ABZ2KWC6</accession>
<dbReference type="RefSeq" id="WP_394830199.1">
    <property type="nucleotide sequence ID" value="NZ_CP089929.1"/>
</dbReference>
<evidence type="ECO:0000313" key="3">
    <source>
        <dbReference type="EMBL" id="WXB00597.1"/>
    </source>
</evidence>
<evidence type="ECO:0000256" key="2">
    <source>
        <dbReference type="SAM" id="SignalP"/>
    </source>
</evidence>
<name>A0ABZ2KWC6_9BACT</name>
<dbReference type="PROSITE" id="PS51257">
    <property type="entry name" value="PROKAR_LIPOPROTEIN"/>
    <property type="match status" value="1"/>
</dbReference>
<feature type="chain" id="PRO_5046645912" evidence="2">
    <location>
        <begin position="20"/>
        <end position="243"/>
    </location>
</feature>
<gene>
    <name evidence="3" type="ORF">LVJ94_27195</name>
</gene>
<dbReference type="InterPro" id="IPR016187">
    <property type="entry name" value="CTDL_fold"/>
</dbReference>